<dbReference type="Gene3D" id="2.60.40.790">
    <property type="match status" value="1"/>
</dbReference>
<dbReference type="PROSITE" id="PS51203">
    <property type="entry name" value="CS"/>
    <property type="match status" value="1"/>
</dbReference>
<dbReference type="AlphaFoldDB" id="A0A1E4RCX5"/>
<evidence type="ECO:0000313" key="3">
    <source>
        <dbReference type="EMBL" id="ODV65086.1"/>
    </source>
</evidence>
<protein>
    <submittedName>
        <fullName evidence="3">SHQ1-domain-containing protein</fullName>
    </submittedName>
</protein>
<feature type="domain" description="CS" evidence="2">
    <location>
        <begin position="1"/>
        <end position="91"/>
    </location>
</feature>
<dbReference type="InterPro" id="IPR007052">
    <property type="entry name" value="CS_dom"/>
</dbReference>
<dbReference type="Pfam" id="PF21413">
    <property type="entry name" value="SHQ1-like_CS"/>
    <property type="match status" value="1"/>
</dbReference>
<organism evidence="3 4">
    <name type="scientific">Hyphopichia burtonii NRRL Y-1933</name>
    <dbReference type="NCBI Taxonomy" id="984485"/>
    <lineage>
        <taxon>Eukaryota</taxon>
        <taxon>Fungi</taxon>
        <taxon>Dikarya</taxon>
        <taxon>Ascomycota</taxon>
        <taxon>Saccharomycotina</taxon>
        <taxon>Pichiomycetes</taxon>
        <taxon>Debaryomycetaceae</taxon>
        <taxon>Hyphopichia</taxon>
    </lineage>
</organism>
<comment type="similarity">
    <text evidence="1">Belongs to the SHQ1 family.</text>
</comment>
<dbReference type="PANTHER" id="PTHR12967">
    <property type="entry name" value="PROTEIN SHQ1 HOMOLOG"/>
    <property type="match status" value="1"/>
</dbReference>
<dbReference type="Proteomes" id="UP000095085">
    <property type="component" value="Unassembled WGS sequence"/>
</dbReference>
<dbReference type="GO" id="GO:0005829">
    <property type="term" value="C:cytosol"/>
    <property type="evidence" value="ECO:0007669"/>
    <property type="project" value="EnsemblFungi"/>
</dbReference>
<dbReference type="InterPro" id="IPR007009">
    <property type="entry name" value="Shq1_C"/>
</dbReference>
<dbReference type="OrthoDB" id="73639at2759"/>
<dbReference type="GO" id="GO:0005654">
    <property type="term" value="C:nucleoplasm"/>
    <property type="evidence" value="ECO:0007669"/>
    <property type="project" value="EnsemblFungi"/>
</dbReference>
<dbReference type="STRING" id="984485.A0A1E4RCX5"/>
<evidence type="ECO:0000259" key="2">
    <source>
        <dbReference type="PROSITE" id="PS51203"/>
    </source>
</evidence>
<evidence type="ECO:0000256" key="1">
    <source>
        <dbReference type="ARBA" id="ARBA00005607"/>
    </source>
</evidence>
<dbReference type="InterPro" id="IPR008978">
    <property type="entry name" value="HSP20-like_chaperone"/>
</dbReference>
<dbReference type="InterPro" id="IPR039742">
    <property type="entry name" value="Shq1"/>
</dbReference>
<dbReference type="GeneID" id="30994038"/>
<dbReference type="GO" id="GO:0000493">
    <property type="term" value="P:box H/ACA snoRNP assembly"/>
    <property type="evidence" value="ECO:0007669"/>
    <property type="project" value="EnsemblFungi"/>
</dbReference>
<dbReference type="RefSeq" id="XP_020074153.1">
    <property type="nucleotide sequence ID" value="XM_020219488.1"/>
</dbReference>
<keyword evidence="4" id="KW-1185">Reference proteome</keyword>
<reference evidence="4" key="1">
    <citation type="submission" date="2016-05" db="EMBL/GenBank/DDBJ databases">
        <title>Comparative genomics of biotechnologically important yeasts.</title>
        <authorList>
            <consortium name="DOE Joint Genome Institute"/>
            <person name="Riley R."/>
            <person name="Haridas S."/>
            <person name="Wolfe K.H."/>
            <person name="Lopes M.R."/>
            <person name="Hittinger C.T."/>
            <person name="Goker M."/>
            <person name="Salamov A."/>
            <person name="Wisecaver J."/>
            <person name="Long T.M."/>
            <person name="Aerts A.L."/>
            <person name="Barry K."/>
            <person name="Choi C."/>
            <person name="Clum A."/>
            <person name="Coughlan A.Y."/>
            <person name="Deshpande S."/>
            <person name="Douglass A.P."/>
            <person name="Hanson S.J."/>
            <person name="Klenk H.-P."/>
            <person name="Labutti K."/>
            <person name="Lapidus A."/>
            <person name="Lindquist E."/>
            <person name="Lipzen A."/>
            <person name="Meier-Kolthoff J.P."/>
            <person name="Ohm R.A."/>
            <person name="Otillar R.P."/>
            <person name="Pangilinan J."/>
            <person name="Peng Y."/>
            <person name="Rokas A."/>
            <person name="Rosa C.A."/>
            <person name="Scheuner C."/>
            <person name="Sibirny A.A."/>
            <person name="Slot J.C."/>
            <person name="Stielow J.B."/>
            <person name="Sun H."/>
            <person name="Kurtzman C.P."/>
            <person name="Blackwell M."/>
            <person name="Grigoriev I.V."/>
            <person name="Jeffries T.W."/>
        </authorList>
    </citation>
    <scope>NUCLEOTIDE SEQUENCE [LARGE SCALE GENOMIC DNA]</scope>
    <source>
        <strain evidence="4">NRRL Y-1933</strain>
    </source>
</reference>
<dbReference type="EMBL" id="KV454545">
    <property type="protein sequence ID" value="ODV65086.1"/>
    <property type="molecule type" value="Genomic_DNA"/>
</dbReference>
<evidence type="ECO:0000313" key="4">
    <source>
        <dbReference type="Proteomes" id="UP000095085"/>
    </source>
</evidence>
<dbReference type="PANTHER" id="PTHR12967:SF0">
    <property type="entry name" value="PROTEIN SHQ1 HOMOLOG"/>
    <property type="match status" value="1"/>
</dbReference>
<dbReference type="FunFam" id="2.60.40.790:FF:000064">
    <property type="entry name" value="Protein SHQ1"/>
    <property type="match status" value="1"/>
</dbReference>
<dbReference type="InterPro" id="IPR048696">
    <property type="entry name" value="SHQ1-like_CS"/>
</dbReference>
<proteinExistence type="inferred from homology"/>
<name>A0A1E4RCX5_9ASCO</name>
<gene>
    <name evidence="3" type="ORF">HYPBUDRAFT_13268</name>
</gene>
<dbReference type="GO" id="GO:0051082">
    <property type="term" value="F:unfolded protein binding"/>
    <property type="evidence" value="ECO:0007669"/>
    <property type="project" value="EnsemblFungi"/>
</dbReference>
<accession>A0A1E4RCX5</accession>
<dbReference type="Pfam" id="PF04925">
    <property type="entry name" value="SHQ1"/>
    <property type="match status" value="1"/>
</dbReference>
<sequence>MLTPFFTINQDEEFIFIDVKISHMRFSAQNLEMIVDNELFIFSLSPYYLRLRLPYACVDDERSHAEFDSKTDCVKIKIPKEIKGQNFPDLDLTAKLLARSTTEADEPLMTAIGEDAQTKDTEKPQGPAKPLIQELDVDNDISKLDTLKKDIEEGEKFNWEVSQTVPQKENELEIGNDASLEKVKYGFNNQYDEIVGVSMANGNDINELGDPESTALTDRIIERLIKENIKFDPEYYAADYIMEKYPAEDDDKNLKGLLEWKSPTTKNFMKWYKSQQEIPAEQRQNIMPVEFTKDEQEKMLNLPRKSYILEDNYKPQLLMLIVSLLFSYQFDLRENEGDHNIESAWTIGKLTPQICFLDSQISIPNELNNESALKATIITCIRRALSYPLHRNHSLIKKVLDDVYYNLRGGKRLILKSLLDLKELFRFHDVYYVYDKIWLEDLSSWIISDQLSEGTIRNLSHDFKKEYTSLNKSDITFEKMDQDEDTQMQTEDEEDEDNMIALNLEELEQMAESSYQQYMMQ</sequence>